<dbReference type="InterPro" id="IPR036188">
    <property type="entry name" value="FAD/NAD-bd_sf"/>
</dbReference>
<dbReference type="Gene3D" id="3.30.9.10">
    <property type="entry name" value="D-Amino Acid Oxidase, subunit A, domain 2"/>
    <property type="match status" value="1"/>
</dbReference>
<dbReference type="PANTHER" id="PTHR10961:SF46">
    <property type="entry name" value="PEROXISOMAL SARCOSINE OXIDASE"/>
    <property type="match status" value="1"/>
</dbReference>
<evidence type="ECO:0000313" key="7">
    <source>
        <dbReference type="EMBL" id="CDR46191.1"/>
    </source>
</evidence>
<comment type="cofactor">
    <cofactor evidence="1">
        <name>FAD</name>
        <dbReference type="ChEBI" id="CHEBI:57692"/>
    </cofactor>
</comment>
<dbReference type="Gene3D" id="3.50.50.60">
    <property type="entry name" value="FAD/NAD(P)-binding domain"/>
    <property type="match status" value="1"/>
</dbReference>
<evidence type="ECO:0000259" key="6">
    <source>
        <dbReference type="Pfam" id="PF01266"/>
    </source>
</evidence>
<evidence type="ECO:0000256" key="2">
    <source>
        <dbReference type="ARBA" id="ARBA00010989"/>
    </source>
</evidence>
<dbReference type="InterPro" id="IPR045170">
    <property type="entry name" value="MTOX"/>
</dbReference>
<evidence type="ECO:0000256" key="5">
    <source>
        <dbReference type="ARBA" id="ARBA00023002"/>
    </source>
</evidence>
<dbReference type="AlphaFoldDB" id="A0A061BGR2"/>
<accession>A0A061BGR2</accession>
<dbReference type="GO" id="GO:0008115">
    <property type="term" value="F:sarcosine oxidase activity"/>
    <property type="evidence" value="ECO:0007669"/>
    <property type="project" value="TreeGrafter"/>
</dbReference>
<proteinExistence type="inferred from homology"/>
<evidence type="ECO:0000256" key="1">
    <source>
        <dbReference type="ARBA" id="ARBA00001974"/>
    </source>
</evidence>
<dbReference type="PANTHER" id="PTHR10961">
    <property type="entry name" value="PEROXISOMAL SARCOSINE OXIDASE"/>
    <property type="match status" value="1"/>
</dbReference>
<keyword evidence="5" id="KW-0560">Oxidoreductase</keyword>
<keyword evidence="3" id="KW-0285">Flavoprotein</keyword>
<protein>
    <submittedName>
        <fullName evidence="7">RHTO0S12e01420g1_1</fullName>
    </submittedName>
</protein>
<gene>
    <name evidence="7" type="ORF">RHTO0S_12e01420g</name>
</gene>
<reference evidence="7" key="1">
    <citation type="journal article" date="2014" name="Genome Announc.">
        <title>Draft genome sequence of Rhodosporidium toruloides CECT1137, an oleaginous yeast of biotechnological interest.</title>
        <authorList>
            <person name="Morin N."/>
            <person name="Calcas X."/>
            <person name="Devillers H."/>
            <person name="Durrens P."/>
            <person name="Sherman D.J."/>
            <person name="Nicaud J.-M."/>
            <person name="Neuveglise C."/>
        </authorList>
    </citation>
    <scope>NUCLEOTIDE SEQUENCE</scope>
    <source>
        <strain evidence="7">CECT1137</strain>
    </source>
</reference>
<name>A0A061BGR2_RHOTO</name>
<dbReference type="GO" id="GO:0050660">
    <property type="term" value="F:flavin adenine dinucleotide binding"/>
    <property type="evidence" value="ECO:0007669"/>
    <property type="project" value="InterPro"/>
</dbReference>
<dbReference type="SUPFAM" id="SSF51905">
    <property type="entry name" value="FAD/NAD(P)-binding domain"/>
    <property type="match status" value="1"/>
</dbReference>
<evidence type="ECO:0000256" key="4">
    <source>
        <dbReference type="ARBA" id="ARBA00022827"/>
    </source>
</evidence>
<keyword evidence="4" id="KW-0274">FAD</keyword>
<dbReference type="OrthoDB" id="2219495at2759"/>
<evidence type="ECO:0000256" key="3">
    <source>
        <dbReference type="ARBA" id="ARBA00022630"/>
    </source>
</evidence>
<comment type="similarity">
    <text evidence="2">Belongs to the MSOX/MTOX family.</text>
</comment>
<dbReference type="GO" id="GO:0004657">
    <property type="term" value="F:proline dehydrogenase activity"/>
    <property type="evidence" value="ECO:0007669"/>
    <property type="project" value="TreeGrafter"/>
</dbReference>
<dbReference type="InterPro" id="IPR006076">
    <property type="entry name" value="FAD-dep_OxRdtase"/>
</dbReference>
<feature type="domain" description="FAD dependent oxidoreductase" evidence="6">
    <location>
        <begin position="10"/>
        <end position="381"/>
    </location>
</feature>
<dbReference type="GO" id="GO:0050031">
    <property type="term" value="F:L-pipecolate oxidase activity"/>
    <property type="evidence" value="ECO:0007669"/>
    <property type="project" value="TreeGrafter"/>
</dbReference>
<organism evidence="7">
    <name type="scientific">Rhodotorula toruloides</name>
    <name type="common">Yeast</name>
    <name type="synonym">Rhodosporidium toruloides</name>
    <dbReference type="NCBI Taxonomy" id="5286"/>
    <lineage>
        <taxon>Eukaryota</taxon>
        <taxon>Fungi</taxon>
        <taxon>Dikarya</taxon>
        <taxon>Basidiomycota</taxon>
        <taxon>Pucciniomycotina</taxon>
        <taxon>Microbotryomycetes</taxon>
        <taxon>Sporidiobolales</taxon>
        <taxon>Sporidiobolaceae</taxon>
        <taxon>Rhodotorula</taxon>
    </lineage>
</organism>
<dbReference type="Pfam" id="PF01266">
    <property type="entry name" value="DAO"/>
    <property type="match status" value="1"/>
</dbReference>
<dbReference type="EMBL" id="LK052947">
    <property type="protein sequence ID" value="CDR46191.1"/>
    <property type="molecule type" value="Genomic_DNA"/>
</dbReference>
<sequence length="439" mass="48021">MACPAPPATVLIVGGGEFGSTTALALAEGPYRGHGNLITVLERGAEPPAVDAASSDYNKIVRADYADPLYQSFAIEAIKQWRTPRWKKHFHECGVVVAAAETDPQAGYVVNSHKLNTEEDVGRLERAEGIKRFYPASIGTGEFPGDVAYKNKVGGWAASRDAVVEAIDLSRKLGVTFVSGEAESLIICPGPNGSDVKGAQTVDGREYRADFVIVACGSWTPKLLPELATNCLPTGQTVATVQLSKEEMEKHKDMPVSLFMDTGFYCFPPNKDGIVKMAIHDRGWLAPSGTFPSLPRTTLSSGYEKQQFPSVALDALRRGMRRVHPELAEKEIVETRLCWYSDRESGDFLFDWHPTYPSLFVAAGGSGHAFKFLPLTGNWIVSALTRTLPPHLQRLWSFTGDKSRLDKSRGEGPIVRRDLDTGAVREMRVPEAQTVKAKL</sequence>